<evidence type="ECO:0000256" key="1">
    <source>
        <dbReference type="SAM" id="Coils"/>
    </source>
</evidence>
<dbReference type="VEuPathDB" id="VectorBase:LOC119187107"/>
<gene>
    <name evidence="2" type="ORF">HPB51_026726</name>
</gene>
<reference evidence="2" key="2">
    <citation type="submission" date="2021-09" db="EMBL/GenBank/DDBJ databases">
        <authorList>
            <person name="Jia N."/>
            <person name="Wang J."/>
            <person name="Shi W."/>
            <person name="Du L."/>
            <person name="Sun Y."/>
            <person name="Zhan W."/>
            <person name="Jiang J."/>
            <person name="Wang Q."/>
            <person name="Zhang B."/>
            <person name="Ji P."/>
            <person name="Sakyi L.B."/>
            <person name="Cui X."/>
            <person name="Yuan T."/>
            <person name="Jiang B."/>
            <person name="Yang W."/>
            <person name="Lam T.T.-Y."/>
            <person name="Chang Q."/>
            <person name="Ding S."/>
            <person name="Wang X."/>
            <person name="Zhu J."/>
            <person name="Ruan X."/>
            <person name="Zhao L."/>
            <person name="Wei J."/>
            <person name="Que T."/>
            <person name="Du C."/>
            <person name="Cheng J."/>
            <person name="Dai P."/>
            <person name="Han X."/>
            <person name="Huang E."/>
            <person name="Gao Y."/>
            <person name="Liu J."/>
            <person name="Shao H."/>
            <person name="Ye R."/>
            <person name="Li L."/>
            <person name="Wei W."/>
            <person name="Wang X."/>
            <person name="Wang C."/>
            <person name="Huo Q."/>
            <person name="Li W."/>
            <person name="Guo W."/>
            <person name="Chen H."/>
            <person name="Chen S."/>
            <person name="Zhou L."/>
            <person name="Zhou L."/>
            <person name="Ni X."/>
            <person name="Tian J."/>
            <person name="Zhou Y."/>
            <person name="Sheng Y."/>
            <person name="Liu T."/>
            <person name="Pan Y."/>
            <person name="Xia L."/>
            <person name="Li J."/>
            <person name="Zhao F."/>
            <person name="Cao W."/>
        </authorList>
    </citation>
    <scope>NUCLEOTIDE SEQUENCE</scope>
    <source>
        <strain evidence="2">Rmic-2018</strain>
        <tissue evidence="2">Larvae</tissue>
    </source>
</reference>
<dbReference type="AlphaFoldDB" id="A0A9J6D241"/>
<dbReference type="EMBL" id="JABSTU010001409">
    <property type="protein sequence ID" value="KAH7986042.1"/>
    <property type="molecule type" value="Genomic_DNA"/>
</dbReference>
<reference evidence="2" key="1">
    <citation type="journal article" date="2020" name="Cell">
        <title>Large-Scale Comparative Analyses of Tick Genomes Elucidate Their Genetic Diversity and Vector Capacities.</title>
        <authorList>
            <consortium name="Tick Genome and Microbiome Consortium (TIGMIC)"/>
            <person name="Jia N."/>
            <person name="Wang J."/>
            <person name="Shi W."/>
            <person name="Du L."/>
            <person name="Sun Y."/>
            <person name="Zhan W."/>
            <person name="Jiang J.F."/>
            <person name="Wang Q."/>
            <person name="Zhang B."/>
            <person name="Ji P."/>
            <person name="Bell-Sakyi L."/>
            <person name="Cui X.M."/>
            <person name="Yuan T.T."/>
            <person name="Jiang B.G."/>
            <person name="Yang W.F."/>
            <person name="Lam T.T."/>
            <person name="Chang Q.C."/>
            <person name="Ding S.J."/>
            <person name="Wang X.J."/>
            <person name="Zhu J.G."/>
            <person name="Ruan X.D."/>
            <person name="Zhao L."/>
            <person name="Wei J.T."/>
            <person name="Ye R.Z."/>
            <person name="Que T.C."/>
            <person name="Du C.H."/>
            <person name="Zhou Y.H."/>
            <person name="Cheng J.X."/>
            <person name="Dai P.F."/>
            <person name="Guo W.B."/>
            <person name="Han X.H."/>
            <person name="Huang E.J."/>
            <person name="Li L.F."/>
            <person name="Wei W."/>
            <person name="Gao Y.C."/>
            <person name="Liu J.Z."/>
            <person name="Shao H.Z."/>
            <person name="Wang X."/>
            <person name="Wang C.C."/>
            <person name="Yang T.C."/>
            <person name="Huo Q.B."/>
            <person name="Li W."/>
            <person name="Chen H.Y."/>
            <person name="Chen S.E."/>
            <person name="Zhou L.G."/>
            <person name="Ni X.B."/>
            <person name="Tian J.H."/>
            <person name="Sheng Y."/>
            <person name="Liu T."/>
            <person name="Pan Y.S."/>
            <person name="Xia L.Y."/>
            <person name="Li J."/>
            <person name="Zhao F."/>
            <person name="Cao W.C."/>
        </authorList>
    </citation>
    <scope>NUCLEOTIDE SEQUENCE</scope>
    <source>
        <strain evidence="2">Rmic-2018</strain>
    </source>
</reference>
<accession>A0A9J6D241</accession>
<evidence type="ECO:0000313" key="2">
    <source>
        <dbReference type="EMBL" id="KAH7986042.1"/>
    </source>
</evidence>
<dbReference type="Proteomes" id="UP000821866">
    <property type="component" value="Unassembled WGS sequence"/>
</dbReference>
<keyword evidence="3" id="KW-1185">Reference proteome</keyword>
<feature type="coiled-coil region" evidence="1">
    <location>
        <begin position="58"/>
        <end position="85"/>
    </location>
</feature>
<organism evidence="2 3">
    <name type="scientific">Rhipicephalus microplus</name>
    <name type="common">Cattle tick</name>
    <name type="synonym">Boophilus microplus</name>
    <dbReference type="NCBI Taxonomy" id="6941"/>
    <lineage>
        <taxon>Eukaryota</taxon>
        <taxon>Metazoa</taxon>
        <taxon>Ecdysozoa</taxon>
        <taxon>Arthropoda</taxon>
        <taxon>Chelicerata</taxon>
        <taxon>Arachnida</taxon>
        <taxon>Acari</taxon>
        <taxon>Parasitiformes</taxon>
        <taxon>Ixodida</taxon>
        <taxon>Ixodoidea</taxon>
        <taxon>Ixodidae</taxon>
        <taxon>Rhipicephalinae</taxon>
        <taxon>Rhipicephalus</taxon>
        <taxon>Boophilus</taxon>
    </lineage>
</organism>
<keyword evidence="1" id="KW-0175">Coiled coil</keyword>
<protein>
    <submittedName>
        <fullName evidence="2">Uncharacterized protein</fullName>
    </submittedName>
</protein>
<comment type="caution">
    <text evidence="2">The sequence shown here is derived from an EMBL/GenBank/DDBJ whole genome shotgun (WGS) entry which is preliminary data.</text>
</comment>
<name>A0A9J6D241_RHIMP</name>
<sequence length="161" mass="18304">MDAFAVLSKALGDKTPSSNKELTKVLIEMFSPIMAAMTEVKASVSSFEESLKFHSQGFNEFRSELKTVRQELSEVKKRSLEDERERHQLVKQLRRKEIVDLKQYSRRTNLEPKRVPITEKKDLGQTLHKVATCLSVPLSDHDVHVVHRVPTKGGGLPNIIV</sequence>
<proteinExistence type="predicted"/>
<evidence type="ECO:0000313" key="3">
    <source>
        <dbReference type="Proteomes" id="UP000821866"/>
    </source>
</evidence>